<evidence type="ECO:0000313" key="5">
    <source>
        <dbReference type="Proteomes" id="UP000051950"/>
    </source>
</evidence>
<dbReference type="AlphaFoldDB" id="A0A0T5VVK0"/>
<dbReference type="Proteomes" id="UP000051950">
    <property type="component" value="Unassembled WGS sequence"/>
</dbReference>
<organism evidence="4 5">
    <name type="scientific">Pedobacter ginsenosidimutans</name>
    <dbReference type="NCBI Taxonomy" id="687842"/>
    <lineage>
        <taxon>Bacteria</taxon>
        <taxon>Pseudomonadati</taxon>
        <taxon>Bacteroidota</taxon>
        <taxon>Sphingobacteriia</taxon>
        <taxon>Sphingobacteriales</taxon>
        <taxon>Sphingobacteriaceae</taxon>
        <taxon>Pedobacter</taxon>
    </lineage>
</organism>
<dbReference type="InterPro" id="IPR012893">
    <property type="entry name" value="HipA-like_C"/>
</dbReference>
<sequence length="336" mass="39586">MKAAHPKLRTETSMHCSGLFLNERIIETLKEKHYYVEDRLLDGDAPKQFIRVYRYAPDNGIHKKNPKTWIPYIAKTAEKWYPHESVIEFMINRIGQVLGLNMNEVELYWINGQIRFLSRYFLKSSDTLTHGAEICGEYLNDMDLAAEIANEKKTSRELFTFQFIEKALAAKFKLNCTVLMTDIVKMIIYDGLVGNNDRHFYNWGVITNAKKLATPPRFAPLYDSARGLLWNSSDDWIEKNLRAMSQNGKKVEHYIQDACPRISIENNSGINHFGLIKYLKNYKGEYHVLIRDMSSLDNEERILEMLKKEFFPFFILERCKLIEYIVKERFKRIREL</sequence>
<dbReference type="GO" id="GO:0016301">
    <property type="term" value="F:kinase activity"/>
    <property type="evidence" value="ECO:0007669"/>
    <property type="project" value="UniProtKB-KW"/>
</dbReference>
<protein>
    <recommendedName>
        <fullName evidence="3">HipA-like C-terminal domain-containing protein</fullName>
    </recommendedName>
</protein>
<keyword evidence="1" id="KW-0808">Transferase</keyword>
<dbReference type="Pfam" id="PF07804">
    <property type="entry name" value="HipA_C"/>
    <property type="match status" value="1"/>
</dbReference>
<keyword evidence="5" id="KW-1185">Reference proteome</keyword>
<dbReference type="STRING" id="687842.ASU31_00895"/>
<name>A0A0T5VVK0_9SPHI</name>
<dbReference type="EMBL" id="LMZQ01000001">
    <property type="protein sequence ID" value="KRT17883.1"/>
    <property type="molecule type" value="Genomic_DNA"/>
</dbReference>
<reference evidence="4 5" key="1">
    <citation type="submission" date="2015-11" db="EMBL/GenBank/DDBJ databases">
        <title>Sequence of Pedobacter ginsenosidimutans.</title>
        <authorList>
            <person name="Carson E."/>
            <person name="Keyser V."/>
            <person name="Newman J."/>
            <person name="Miller J."/>
        </authorList>
    </citation>
    <scope>NUCLEOTIDE SEQUENCE [LARGE SCALE GENOMIC DNA]</scope>
    <source>
        <strain evidence="4 5">KACC 14530</strain>
    </source>
</reference>
<evidence type="ECO:0000256" key="2">
    <source>
        <dbReference type="ARBA" id="ARBA00022777"/>
    </source>
</evidence>
<evidence type="ECO:0000256" key="1">
    <source>
        <dbReference type="ARBA" id="ARBA00022679"/>
    </source>
</evidence>
<accession>A0A0T5VVK0</accession>
<keyword evidence="2" id="KW-0418">Kinase</keyword>
<proteinExistence type="predicted"/>
<evidence type="ECO:0000313" key="4">
    <source>
        <dbReference type="EMBL" id="KRT17883.1"/>
    </source>
</evidence>
<evidence type="ECO:0000259" key="3">
    <source>
        <dbReference type="Pfam" id="PF07804"/>
    </source>
</evidence>
<dbReference type="Gene3D" id="1.10.1070.20">
    <property type="match status" value="1"/>
</dbReference>
<comment type="caution">
    <text evidence="4">The sequence shown here is derived from an EMBL/GenBank/DDBJ whole genome shotgun (WGS) entry which is preliminary data.</text>
</comment>
<gene>
    <name evidence="4" type="ORF">ASU31_00895</name>
</gene>
<feature type="domain" description="HipA-like C-terminal" evidence="3">
    <location>
        <begin position="65"/>
        <end position="252"/>
    </location>
</feature>